<dbReference type="WBParaSite" id="PgR075_g019_t01">
    <property type="protein sequence ID" value="PgR075_g019_t01"/>
    <property type="gene ID" value="PgR075_g019"/>
</dbReference>
<protein>
    <submittedName>
        <fullName evidence="3">Uncharacterized protein</fullName>
    </submittedName>
</protein>
<feature type="region of interest" description="Disordered" evidence="1">
    <location>
        <begin position="17"/>
        <end position="37"/>
    </location>
</feature>
<evidence type="ECO:0000313" key="2">
    <source>
        <dbReference type="Proteomes" id="UP000887569"/>
    </source>
</evidence>
<sequence length="327" mass="36356">LVIVVATRMSGEIPPTEAAKAMKSVEGASESTLGEGTGKVDEKIHTVDSMKIEFKAEKEEECEELKEVTATDRTPTNSEHEIVTAEGFDNDVHEYDADPLSTWSQSSGSISYDSGWSLRSIINNLTFNAKRMDVQPVLPLVQAERKQVVSGMTPSLITLDEYMFAQLNNALRLRAKLGDMRTHIAINDNKSSSERRGIITKLFDDSLRQYFASTGKWKRQICVQMECGGNTSPSLTVTCAPGLREQRYYNDIEAYEVIDNAHSQMTNKHEPRTATVTAEKRSSKGDTASLADPLLCSFSRCSITDHVRRMRRGRSSLRDSNSTVSSE</sequence>
<reference evidence="3" key="1">
    <citation type="submission" date="2022-11" db="UniProtKB">
        <authorList>
            <consortium name="WormBaseParasite"/>
        </authorList>
    </citation>
    <scope>IDENTIFICATION</scope>
</reference>
<proteinExistence type="predicted"/>
<feature type="compositionally biased region" description="Basic and acidic residues" evidence="1">
    <location>
        <begin position="267"/>
        <end position="284"/>
    </location>
</feature>
<organism evidence="2 3">
    <name type="scientific">Parascaris univalens</name>
    <name type="common">Nematode worm</name>
    <dbReference type="NCBI Taxonomy" id="6257"/>
    <lineage>
        <taxon>Eukaryota</taxon>
        <taxon>Metazoa</taxon>
        <taxon>Ecdysozoa</taxon>
        <taxon>Nematoda</taxon>
        <taxon>Chromadorea</taxon>
        <taxon>Rhabditida</taxon>
        <taxon>Spirurina</taxon>
        <taxon>Ascaridomorpha</taxon>
        <taxon>Ascaridoidea</taxon>
        <taxon>Ascarididae</taxon>
        <taxon>Parascaris</taxon>
    </lineage>
</organism>
<evidence type="ECO:0000313" key="3">
    <source>
        <dbReference type="WBParaSite" id="PgR075_g019_t01"/>
    </source>
</evidence>
<dbReference type="AlphaFoldDB" id="A0A915C0P4"/>
<dbReference type="Proteomes" id="UP000887569">
    <property type="component" value="Unplaced"/>
</dbReference>
<keyword evidence="2" id="KW-1185">Reference proteome</keyword>
<name>A0A915C0P4_PARUN</name>
<feature type="region of interest" description="Disordered" evidence="1">
    <location>
        <begin position="263"/>
        <end position="287"/>
    </location>
</feature>
<evidence type="ECO:0000256" key="1">
    <source>
        <dbReference type="SAM" id="MobiDB-lite"/>
    </source>
</evidence>
<accession>A0A915C0P4</accession>